<dbReference type="InterPro" id="IPR013097">
    <property type="entry name" value="Dabb"/>
</dbReference>
<dbReference type="Proteomes" id="UP001320544">
    <property type="component" value="Chromosome"/>
</dbReference>
<dbReference type="Pfam" id="PF07876">
    <property type="entry name" value="Dabb"/>
    <property type="match status" value="1"/>
</dbReference>
<accession>A0ABM7WGC9</accession>
<evidence type="ECO:0000313" key="3">
    <source>
        <dbReference type="Proteomes" id="UP001320544"/>
    </source>
</evidence>
<evidence type="ECO:0000313" key="2">
    <source>
        <dbReference type="EMBL" id="BDE95289.1"/>
    </source>
</evidence>
<gene>
    <name evidence="2" type="ORF">CE91St30_06220</name>
</gene>
<feature type="domain" description="Stress-response A/B barrel" evidence="1">
    <location>
        <begin position="109"/>
        <end position="204"/>
    </location>
</feature>
<proteinExistence type="predicted"/>
<evidence type="ECO:0000259" key="1">
    <source>
        <dbReference type="PROSITE" id="PS51502"/>
    </source>
</evidence>
<dbReference type="RefSeq" id="WP_244411710.1">
    <property type="nucleotide sequence ID" value="NZ_AP025564.1"/>
</dbReference>
<reference evidence="2 3" key="1">
    <citation type="submission" date="2022-01" db="EMBL/GenBank/DDBJ databases">
        <title>Novel bile acid biosynthetic pathways are enriched in the microbiome of centenarians.</title>
        <authorList>
            <person name="Sato Y."/>
            <person name="Atarashi K."/>
            <person name="Plichta R.D."/>
            <person name="Arai Y."/>
            <person name="Sasajima S."/>
            <person name="Kearney M.S."/>
            <person name="Suda W."/>
            <person name="Takeshita K."/>
            <person name="Sasaki T."/>
            <person name="Okamoto S."/>
            <person name="Skelly N.A."/>
            <person name="Okamura Y."/>
            <person name="Vlamakis H."/>
            <person name="Li Y."/>
            <person name="Tanoue T."/>
            <person name="Takei H."/>
            <person name="Nittono H."/>
            <person name="Narushima S."/>
            <person name="Irie J."/>
            <person name="Itoh H."/>
            <person name="Moriya K."/>
            <person name="Sugiura Y."/>
            <person name="Suematsu M."/>
            <person name="Moritoki N."/>
            <person name="Shibata S."/>
            <person name="Littman R.D."/>
            <person name="Fischbach A.M."/>
            <person name="Uwamino Y."/>
            <person name="Inoue T."/>
            <person name="Honda A."/>
            <person name="Hattori M."/>
            <person name="Murai T."/>
            <person name="Xavier J.R."/>
            <person name="Hirose N."/>
            <person name="Honda K."/>
        </authorList>
    </citation>
    <scope>NUCLEOTIDE SEQUENCE [LARGE SCALE GENOMIC DNA]</scope>
    <source>
        <strain evidence="2 3">CE91-St30</strain>
    </source>
</reference>
<name>A0ABM7WGC9_9ACTN</name>
<dbReference type="SUPFAM" id="SSF54909">
    <property type="entry name" value="Dimeric alpha+beta barrel"/>
    <property type="match status" value="1"/>
</dbReference>
<dbReference type="PROSITE" id="PS51502">
    <property type="entry name" value="S_R_A_B_BARREL"/>
    <property type="match status" value="1"/>
</dbReference>
<organism evidence="2 3">
    <name type="scientific">Raoultibacter timonensis</name>
    <dbReference type="NCBI Taxonomy" id="1907662"/>
    <lineage>
        <taxon>Bacteria</taxon>
        <taxon>Bacillati</taxon>
        <taxon>Actinomycetota</taxon>
        <taxon>Coriobacteriia</taxon>
        <taxon>Eggerthellales</taxon>
        <taxon>Eggerthellaceae</taxon>
        <taxon>Raoultibacter</taxon>
    </lineage>
</organism>
<keyword evidence="3" id="KW-1185">Reference proteome</keyword>
<dbReference type="InterPro" id="IPR011008">
    <property type="entry name" value="Dimeric_a/b-barrel"/>
</dbReference>
<dbReference type="Gene3D" id="3.30.70.100">
    <property type="match status" value="1"/>
</dbReference>
<sequence>MFSAVFMATFAEGADASAKEAFDADVKASAGAITTVNLAAPVLEPPMPGGDYFCELGFKDQAEYDQAKAQPSWNDLYTLFENTAVVAGFEFAAYGDGTLTLQEKSVSKCHRVLIFSLLEDANPDMVAKMEANMNGMTEHVPGLRNCKFAKIVESAGSDSWAYAFECDFDEPGSFLGKYMTTPYHFCYIDKFFEPACNEWIVNTNLCTPYLAQETPFLANYAD</sequence>
<protein>
    <recommendedName>
        <fullName evidence="1">Stress-response A/B barrel domain-containing protein</fullName>
    </recommendedName>
</protein>
<dbReference type="EMBL" id="AP025564">
    <property type="protein sequence ID" value="BDE95289.1"/>
    <property type="molecule type" value="Genomic_DNA"/>
</dbReference>